<feature type="region of interest" description="Disordered" evidence="1">
    <location>
        <begin position="1"/>
        <end position="38"/>
    </location>
</feature>
<dbReference type="RefSeq" id="WP_167838677.1">
    <property type="nucleotide sequence ID" value="NZ_CP047616.1"/>
</dbReference>
<organism evidence="2 3">
    <name type="scientific">Pseudolactococcus raffinolactis</name>
    <dbReference type="NCBI Taxonomy" id="1366"/>
    <lineage>
        <taxon>Bacteria</taxon>
        <taxon>Bacillati</taxon>
        <taxon>Bacillota</taxon>
        <taxon>Bacilli</taxon>
        <taxon>Lactobacillales</taxon>
        <taxon>Streptococcaceae</taxon>
        <taxon>Pseudolactococcus</taxon>
    </lineage>
</organism>
<sequence>MTGPIKSDTGTTNDAISKYDSSGNVSSKTSTLGESNLSGMKTAMQVSNKIVGDLMKLKTSTKKQADKFPKLASAIEQRDKQDANSLLNNTWGW</sequence>
<gene>
    <name evidence="2" type="ORF">GU336_05810</name>
</gene>
<evidence type="ECO:0000256" key="1">
    <source>
        <dbReference type="SAM" id="MobiDB-lite"/>
    </source>
</evidence>
<evidence type="ECO:0000313" key="3">
    <source>
        <dbReference type="Proteomes" id="UP000501945"/>
    </source>
</evidence>
<evidence type="ECO:0008006" key="4">
    <source>
        <dbReference type="Google" id="ProtNLM"/>
    </source>
</evidence>
<name>A0A6H0UC36_9LACT</name>
<dbReference type="EMBL" id="CP047616">
    <property type="protein sequence ID" value="QIW53691.1"/>
    <property type="molecule type" value="Genomic_DNA"/>
</dbReference>
<reference evidence="2 3" key="1">
    <citation type="submission" date="2019-12" db="EMBL/GenBank/DDBJ databases">
        <title>Whole genome sequences of Lactococcus raffinolactis strains isolated from sewage.</title>
        <authorList>
            <person name="Ybazeta G."/>
            <person name="Ross M."/>
            <person name="Brabant-Kirwan D."/>
            <person name="Saleh M."/>
            <person name="Dillon J.A."/>
            <person name="Splinter K."/>
            <person name="Nokhbeh R."/>
        </authorList>
    </citation>
    <scope>NUCLEOTIDE SEQUENCE [LARGE SCALE GENOMIC DNA]</scope>
    <source>
        <strain evidence="2 3">Lr_19_5</strain>
    </source>
</reference>
<feature type="compositionally biased region" description="Polar residues" evidence="1">
    <location>
        <begin position="8"/>
        <end position="38"/>
    </location>
</feature>
<proteinExistence type="predicted"/>
<dbReference type="Proteomes" id="UP000501945">
    <property type="component" value="Chromosome"/>
</dbReference>
<accession>A0A6H0UC36</accession>
<evidence type="ECO:0000313" key="2">
    <source>
        <dbReference type="EMBL" id="QIW53691.1"/>
    </source>
</evidence>
<protein>
    <recommendedName>
        <fullName evidence="4">TIGR04197 family type VII secretion effector</fullName>
    </recommendedName>
</protein>
<dbReference type="AlphaFoldDB" id="A0A6H0UC36"/>